<sequence length="79" mass="8484">ILPPIRSVANPALPGLVRSRAGSLYHLGSSLARRLQPDTALPDLSIEFHLEAFRGRACNHSCLSSLGLGQRVLVLVATR</sequence>
<comment type="caution">
    <text evidence="2">The sequence shown here is derived from an EMBL/GenBank/DDBJ whole genome shotgun (WGS) entry which is preliminary data.</text>
</comment>
<evidence type="ECO:0000313" key="3">
    <source>
        <dbReference type="Proteomes" id="UP001187192"/>
    </source>
</evidence>
<dbReference type="EMBL" id="BTGU01017513">
    <property type="protein sequence ID" value="GMN70716.1"/>
    <property type="molecule type" value="Genomic_DNA"/>
</dbReference>
<evidence type="ECO:0000313" key="1">
    <source>
        <dbReference type="EMBL" id="GMN70714.1"/>
    </source>
</evidence>
<dbReference type="Proteomes" id="UP001187192">
    <property type="component" value="Unassembled WGS sequence"/>
</dbReference>
<feature type="non-terminal residue" evidence="2">
    <location>
        <position position="1"/>
    </location>
</feature>
<dbReference type="AlphaFoldDB" id="A0AA88JG50"/>
<protein>
    <submittedName>
        <fullName evidence="2">Uncharacterized protein</fullName>
    </submittedName>
</protein>
<proteinExistence type="predicted"/>
<gene>
    <name evidence="1" type="ORF">TIFTF001_055454</name>
    <name evidence="2" type="ORF">TIFTF001_055455</name>
</gene>
<keyword evidence="3" id="KW-1185">Reference proteome</keyword>
<accession>A0AA88JG50</accession>
<name>A0AA88JG50_FICCA</name>
<reference evidence="2" key="1">
    <citation type="submission" date="2023-07" db="EMBL/GenBank/DDBJ databases">
        <title>draft genome sequence of fig (Ficus carica).</title>
        <authorList>
            <person name="Takahashi T."/>
            <person name="Nishimura K."/>
        </authorList>
    </citation>
    <scope>NUCLEOTIDE SEQUENCE</scope>
</reference>
<organism evidence="2 3">
    <name type="scientific">Ficus carica</name>
    <name type="common">Common fig</name>
    <dbReference type="NCBI Taxonomy" id="3494"/>
    <lineage>
        <taxon>Eukaryota</taxon>
        <taxon>Viridiplantae</taxon>
        <taxon>Streptophyta</taxon>
        <taxon>Embryophyta</taxon>
        <taxon>Tracheophyta</taxon>
        <taxon>Spermatophyta</taxon>
        <taxon>Magnoliopsida</taxon>
        <taxon>eudicotyledons</taxon>
        <taxon>Gunneridae</taxon>
        <taxon>Pentapetalae</taxon>
        <taxon>rosids</taxon>
        <taxon>fabids</taxon>
        <taxon>Rosales</taxon>
        <taxon>Moraceae</taxon>
        <taxon>Ficeae</taxon>
        <taxon>Ficus</taxon>
    </lineage>
</organism>
<dbReference type="EMBL" id="BTGU01017511">
    <property type="protein sequence ID" value="GMN70714.1"/>
    <property type="molecule type" value="Genomic_DNA"/>
</dbReference>
<evidence type="ECO:0000313" key="2">
    <source>
        <dbReference type="EMBL" id="GMN70716.1"/>
    </source>
</evidence>